<dbReference type="InterPro" id="IPR005748">
    <property type="entry name" value="DNA_mismatch_repair_MutS"/>
</dbReference>
<dbReference type="HAMAP" id="MF_00096">
    <property type="entry name" value="MutS"/>
    <property type="match status" value="1"/>
</dbReference>
<dbReference type="SMART" id="SM00534">
    <property type="entry name" value="MUTSac"/>
    <property type="match status" value="1"/>
</dbReference>
<evidence type="ECO:0000256" key="3">
    <source>
        <dbReference type="ARBA" id="ARBA00022741"/>
    </source>
</evidence>
<evidence type="ECO:0000256" key="1">
    <source>
        <dbReference type="ARBA" id="ARBA00006271"/>
    </source>
</evidence>
<proteinExistence type="inferred from homology"/>
<keyword evidence="4 9" id="KW-0227">DNA damage</keyword>
<dbReference type="InterPro" id="IPR036187">
    <property type="entry name" value="DNA_mismatch_repair_MutS_sf"/>
</dbReference>
<feature type="compositionally biased region" description="Low complexity" evidence="12">
    <location>
        <begin position="17"/>
        <end position="29"/>
    </location>
</feature>
<evidence type="ECO:0000256" key="6">
    <source>
        <dbReference type="ARBA" id="ARBA00023125"/>
    </source>
</evidence>
<dbReference type="GO" id="GO:0140664">
    <property type="term" value="F:ATP-dependent DNA damage sensor activity"/>
    <property type="evidence" value="ECO:0007669"/>
    <property type="project" value="InterPro"/>
</dbReference>
<dbReference type="PANTHER" id="PTHR11361">
    <property type="entry name" value="DNA MISMATCH REPAIR PROTEIN MUTS FAMILY MEMBER"/>
    <property type="match status" value="1"/>
</dbReference>
<gene>
    <name evidence="9 14" type="primary">mutS</name>
    <name evidence="14" type="ORF">SAE02_25920</name>
</gene>
<dbReference type="FunFam" id="3.40.50.300:FF:000870">
    <property type="entry name" value="MutS protein homolog 4"/>
    <property type="match status" value="1"/>
</dbReference>
<dbReference type="PIRSF" id="PIRSF037677">
    <property type="entry name" value="DNA_mis_repair_Msh6"/>
    <property type="match status" value="1"/>
</dbReference>
<evidence type="ECO:0000256" key="10">
    <source>
        <dbReference type="RuleBase" id="RU003756"/>
    </source>
</evidence>
<dbReference type="AlphaFoldDB" id="A0A512DPN3"/>
<feature type="domain" description="DNA mismatch repair proteins mutS family" evidence="13">
    <location>
        <begin position="733"/>
        <end position="749"/>
    </location>
</feature>
<organism evidence="14 15">
    <name type="scientific">Skermanella aerolata</name>
    <dbReference type="NCBI Taxonomy" id="393310"/>
    <lineage>
        <taxon>Bacteria</taxon>
        <taxon>Pseudomonadati</taxon>
        <taxon>Pseudomonadota</taxon>
        <taxon>Alphaproteobacteria</taxon>
        <taxon>Rhodospirillales</taxon>
        <taxon>Azospirillaceae</taxon>
        <taxon>Skermanella</taxon>
    </lineage>
</organism>
<protein>
    <recommendedName>
        <fullName evidence="2 9">DNA mismatch repair protein MutS</fullName>
    </recommendedName>
</protein>
<evidence type="ECO:0000256" key="4">
    <source>
        <dbReference type="ARBA" id="ARBA00022763"/>
    </source>
</evidence>
<dbReference type="InterPro" id="IPR007860">
    <property type="entry name" value="DNA_mmatch_repair_MutS_con_dom"/>
</dbReference>
<evidence type="ECO:0000259" key="13">
    <source>
        <dbReference type="PROSITE" id="PS00486"/>
    </source>
</evidence>
<dbReference type="GO" id="GO:0003684">
    <property type="term" value="F:damaged DNA binding"/>
    <property type="evidence" value="ECO:0007669"/>
    <property type="project" value="UniProtKB-UniRule"/>
</dbReference>
<dbReference type="FunFam" id="3.40.1170.10:FF:000001">
    <property type="entry name" value="DNA mismatch repair protein MutS"/>
    <property type="match status" value="1"/>
</dbReference>
<evidence type="ECO:0000256" key="2">
    <source>
        <dbReference type="ARBA" id="ARBA00021982"/>
    </source>
</evidence>
<evidence type="ECO:0000313" key="14">
    <source>
        <dbReference type="EMBL" id="GEO38444.1"/>
    </source>
</evidence>
<dbReference type="GO" id="GO:0030983">
    <property type="term" value="F:mismatched DNA binding"/>
    <property type="evidence" value="ECO:0007669"/>
    <property type="project" value="InterPro"/>
</dbReference>
<feature type="binding site" evidence="9">
    <location>
        <begin position="659"/>
        <end position="666"/>
    </location>
    <ligand>
        <name>ATP</name>
        <dbReference type="ChEBI" id="CHEBI:30616"/>
    </ligand>
</feature>
<evidence type="ECO:0000256" key="9">
    <source>
        <dbReference type="HAMAP-Rule" id="MF_00096"/>
    </source>
</evidence>
<dbReference type="InterPro" id="IPR036678">
    <property type="entry name" value="MutS_con_dom_sf"/>
</dbReference>
<dbReference type="EMBL" id="BJYZ01000011">
    <property type="protein sequence ID" value="GEO38444.1"/>
    <property type="molecule type" value="Genomic_DNA"/>
</dbReference>
<dbReference type="NCBIfam" id="NF003810">
    <property type="entry name" value="PRK05399.1"/>
    <property type="match status" value="1"/>
</dbReference>
<dbReference type="GO" id="GO:0005524">
    <property type="term" value="F:ATP binding"/>
    <property type="evidence" value="ECO:0007669"/>
    <property type="project" value="UniProtKB-UniRule"/>
</dbReference>
<feature type="coiled-coil region" evidence="11">
    <location>
        <begin position="540"/>
        <end position="567"/>
    </location>
</feature>
<dbReference type="Gene3D" id="3.30.420.110">
    <property type="entry name" value="MutS, connector domain"/>
    <property type="match status" value="1"/>
</dbReference>
<keyword evidence="7 9" id="KW-0234">DNA repair</keyword>
<dbReference type="SUPFAM" id="SSF48334">
    <property type="entry name" value="DNA repair protein MutS, domain III"/>
    <property type="match status" value="1"/>
</dbReference>
<accession>A0A512DPN3</accession>
<evidence type="ECO:0000256" key="11">
    <source>
        <dbReference type="SAM" id="Coils"/>
    </source>
</evidence>
<dbReference type="SMART" id="SM00533">
    <property type="entry name" value="MUTSd"/>
    <property type="match status" value="1"/>
</dbReference>
<dbReference type="Pfam" id="PF01624">
    <property type="entry name" value="MutS_I"/>
    <property type="match status" value="1"/>
</dbReference>
<dbReference type="InterPro" id="IPR027417">
    <property type="entry name" value="P-loop_NTPase"/>
</dbReference>
<dbReference type="InterPro" id="IPR045076">
    <property type="entry name" value="MutS"/>
</dbReference>
<dbReference type="InterPro" id="IPR007695">
    <property type="entry name" value="DNA_mismatch_repair_MutS-lik_N"/>
</dbReference>
<dbReference type="InterPro" id="IPR007696">
    <property type="entry name" value="DNA_mismatch_repair_MutS_core"/>
</dbReference>
<keyword evidence="11" id="KW-0175">Coiled coil</keyword>
<dbReference type="SUPFAM" id="SSF53150">
    <property type="entry name" value="DNA repair protein MutS, domain II"/>
    <property type="match status" value="1"/>
</dbReference>
<reference evidence="14 15" key="1">
    <citation type="submission" date="2019-07" db="EMBL/GenBank/DDBJ databases">
        <title>Whole genome shotgun sequence of Skermanella aerolata NBRC 106429.</title>
        <authorList>
            <person name="Hosoyama A."/>
            <person name="Uohara A."/>
            <person name="Ohji S."/>
            <person name="Ichikawa N."/>
        </authorList>
    </citation>
    <scope>NUCLEOTIDE SEQUENCE [LARGE SCALE GENOMIC DNA]</scope>
    <source>
        <strain evidence="14 15">NBRC 106429</strain>
    </source>
</reference>
<dbReference type="CDD" id="cd03284">
    <property type="entry name" value="ABC_MutS1"/>
    <property type="match status" value="1"/>
</dbReference>
<dbReference type="InterPro" id="IPR007861">
    <property type="entry name" value="DNA_mismatch_repair_MutS_clamp"/>
</dbReference>
<dbReference type="InterPro" id="IPR000432">
    <property type="entry name" value="DNA_mismatch_repair_MutS_C"/>
</dbReference>
<keyword evidence="5 9" id="KW-0067">ATP-binding</keyword>
<comment type="similarity">
    <text evidence="1 9 10">Belongs to the DNA mismatch repair MutS family.</text>
</comment>
<dbReference type="SUPFAM" id="SSF52540">
    <property type="entry name" value="P-loop containing nucleoside triphosphate hydrolases"/>
    <property type="match status" value="1"/>
</dbReference>
<evidence type="ECO:0000256" key="7">
    <source>
        <dbReference type="ARBA" id="ARBA00023204"/>
    </source>
</evidence>
<keyword evidence="15" id="KW-1185">Reference proteome</keyword>
<keyword evidence="6 9" id="KW-0238">DNA-binding</keyword>
<dbReference type="GO" id="GO:0006298">
    <property type="term" value="P:mismatch repair"/>
    <property type="evidence" value="ECO:0007669"/>
    <property type="project" value="UniProtKB-UniRule"/>
</dbReference>
<dbReference type="InterPro" id="IPR017261">
    <property type="entry name" value="DNA_mismatch_repair_MutS/MSH"/>
</dbReference>
<dbReference type="Gene3D" id="6.10.140.430">
    <property type="match status" value="1"/>
</dbReference>
<dbReference type="SUPFAM" id="SSF55271">
    <property type="entry name" value="DNA repair protein MutS, domain I"/>
    <property type="match status" value="1"/>
</dbReference>
<evidence type="ECO:0000256" key="5">
    <source>
        <dbReference type="ARBA" id="ARBA00022840"/>
    </source>
</evidence>
<evidence type="ECO:0000256" key="12">
    <source>
        <dbReference type="SAM" id="MobiDB-lite"/>
    </source>
</evidence>
<dbReference type="Pfam" id="PF00488">
    <property type="entry name" value="MutS_V"/>
    <property type="match status" value="1"/>
</dbReference>
<sequence length="910" mass="98609">MTVSDSEPVAVPDTTLANSAPSEPSSVPASSTPMMVQYLEIKQAHPNCLLFYRMGDFYELFFDDAVAAAATLDITLTRRGQHNGEDIPMCGVPVHSHENYLLRLIRHGHRVAICEQMEDPAEAKKRGGKSVVKRAVVRVVTPGTLTEDSLLDARSNNFLSALAETAGGVGLAWLDLSTGEMTLQPVTREALPAALQRLDPQELVLPERLVQQPDLFELFGEWKSRLTVQLNSRFDSENGRKRLLDLFGVGTLDAFGNFSRAEIAAAGALVDYVELTQKGRVPRLNPPRQMAQGSVMEIDAATRRNLELTRTLTGERKGSLLAAIDRTVTGPGARLLAGWLAAPSTNPGEIGGRLDMVEFCVAEDRTRTEARALLRQCPDMERSLSRLTLGRGGPRDLACIRDGLVRAAEMRRVLANAGTTPGPAGIKKATTALGEHSALIDQLMRALAPELPLLSRDGGFIAAGYALQLDDLVTLRDESRRLIAAMQARYADLAGVSGLKIRHNNVLGYYIEVTPTHADKLMTGKAAETFIHRQTLASAVRFTTVELNELERRIAEAADKALAVELTLFDELVTDVTARADAICEASQALALLDVVTGLAELAEERRYCRPVVDDSLEFDIRAGRHPVVEAVLAASEGARFVANDSNLAPDDRLWLLTGPNMAGKSTFLRQNALIAVMAQIGSFVPADHCRIGVVDRLFSRVGAADDLARGRSTFMVEMVETAAILNQAGPRALVILDEIGRGTATFDGLSIAWACVEHLHEATRCRALFATHYHELTALAAKLPRLSCHTMRIKEWRGEVVFLHEVAAGSADRSYGIHVARLAGLPEAVIARAEQVLEILEKGDQAGSVARLADDLPLFSVALRRKEPEAAAAPTGPSAVEQALAAINPDDLTPKAALEELYRLRGLLS</sequence>
<feature type="region of interest" description="Disordered" evidence="12">
    <location>
        <begin position="1"/>
        <end position="29"/>
    </location>
</feature>
<dbReference type="GO" id="GO:0005829">
    <property type="term" value="C:cytosol"/>
    <property type="evidence" value="ECO:0007669"/>
    <property type="project" value="TreeGrafter"/>
</dbReference>
<evidence type="ECO:0000313" key="15">
    <source>
        <dbReference type="Proteomes" id="UP000321523"/>
    </source>
</evidence>
<dbReference type="Pfam" id="PF05188">
    <property type="entry name" value="MutS_II"/>
    <property type="match status" value="1"/>
</dbReference>
<evidence type="ECO:0000256" key="8">
    <source>
        <dbReference type="ARBA" id="ARBA00024647"/>
    </source>
</evidence>
<dbReference type="PANTHER" id="PTHR11361:SF34">
    <property type="entry name" value="DNA MISMATCH REPAIR PROTEIN MSH1, MITOCHONDRIAL"/>
    <property type="match status" value="1"/>
</dbReference>
<comment type="function">
    <text evidence="8 9">This protein is involved in the repair of mismatches in DNA. It is possible that it carries out the mismatch recognition step. This protein has a weak ATPase activity.</text>
</comment>
<comment type="caution">
    <text evidence="14">The sequence shown here is derived from an EMBL/GenBank/DDBJ whole genome shotgun (WGS) entry which is preliminary data.</text>
</comment>
<dbReference type="PROSITE" id="PS00486">
    <property type="entry name" value="DNA_MISMATCH_REPAIR_2"/>
    <property type="match status" value="1"/>
</dbReference>
<dbReference type="Proteomes" id="UP000321523">
    <property type="component" value="Unassembled WGS sequence"/>
</dbReference>
<dbReference type="Gene3D" id="1.10.1420.10">
    <property type="match status" value="2"/>
</dbReference>
<keyword evidence="3 9" id="KW-0547">Nucleotide-binding</keyword>
<dbReference type="Pfam" id="PF05192">
    <property type="entry name" value="MutS_III"/>
    <property type="match status" value="1"/>
</dbReference>
<dbReference type="NCBIfam" id="TIGR01070">
    <property type="entry name" value="mutS1"/>
    <property type="match status" value="1"/>
</dbReference>
<dbReference type="Gene3D" id="3.40.1170.10">
    <property type="entry name" value="DNA repair protein MutS, domain I"/>
    <property type="match status" value="1"/>
</dbReference>
<dbReference type="Gene3D" id="3.40.50.300">
    <property type="entry name" value="P-loop containing nucleotide triphosphate hydrolases"/>
    <property type="match status" value="1"/>
</dbReference>
<name>A0A512DPN3_9PROT</name>
<dbReference type="InterPro" id="IPR016151">
    <property type="entry name" value="DNA_mismatch_repair_MutS_N"/>
</dbReference>
<dbReference type="RefSeq" id="WP_373866627.1">
    <property type="nucleotide sequence ID" value="NZ_BJYZ01000011.1"/>
</dbReference>
<dbReference type="Pfam" id="PF05190">
    <property type="entry name" value="MutS_IV"/>
    <property type="match status" value="1"/>
</dbReference>